<gene>
    <name evidence="1" type="ORF">JCM19300_4132</name>
</gene>
<organism evidence="1 2">
    <name type="scientific">Algibacter lectus</name>
    <dbReference type="NCBI Taxonomy" id="221126"/>
    <lineage>
        <taxon>Bacteria</taxon>
        <taxon>Pseudomonadati</taxon>
        <taxon>Bacteroidota</taxon>
        <taxon>Flavobacteriia</taxon>
        <taxon>Flavobacteriales</taxon>
        <taxon>Flavobacteriaceae</taxon>
        <taxon>Algibacter</taxon>
    </lineage>
</organism>
<comment type="caution">
    <text evidence="1">The sequence shown here is derived from an EMBL/GenBank/DDBJ whole genome shotgun (WGS) entry which is preliminary data.</text>
</comment>
<sequence length="158" mass="17338">MVDGQYGGIVYSQSNHKLIQQGKLTSTYEGRETGFITGDGVVLNTDGTYSPNTTAAITPDWYNRYYRRANVESNSFDASFLKLREVSLQYNFPKKSLKNTGITGLSISAFGRNLATVSDFPIYDPETAALNGDTILPGIEMGQMPSPANYGFNLKVNL</sequence>
<name>A0A090V8P3_9FLAO</name>
<dbReference type="AlphaFoldDB" id="A0A090V8P3"/>
<accession>A0A090V8P3</accession>
<evidence type="ECO:0000313" key="2">
    <source>
        <dbReference type="Proteomes" id="UP000029644"/>
    </source>
</evidence>
<dbReference type="EMBL" id="BBNQ01000002">
    <property type="protein sequence ID" value="GAL61186.1"/>
    <property type="molecule type" value="Genomic_DNA"/>
</dbReference>
<proteinExistence type="predicted"/>
<reference evidence="1 2" key="1">
    <citation type="journal article" date="2014" name="Genome Announc.">
        <title>Draft Genome Sequences of Marine Flavobacterium Algibacter lectus Strains SS8 and NR4.</title>
        <authorList>
            <person name="Takatani N."/>
            <person name="Nakanishi M."/>
            <person name="Meirelles P."/>
            <person name="Mino S."/>
            <person name="Suda W."/>
            <person name="Oshima K."/>
            <person name="Hattori M."/>
            <person name="Ohkuma M."/>
            <person name="Hosokawa M."/>
            <person name="Miyashita K."/>
            <person name="Thompson F.L."/>
            <person name="Niwa A."/>
            <person name="Sawabe T."/>
            <person name="Sawabe T."/>
        </authorList>
    </citation>
    <scope>NUCLEOTIDE SEQUENCE [LARGE SCALE GENOMIC DNA]</scope>
    <source>
        <strain evidence="1 2">JCM 19300</strain>
    </source>
</reference>
<dbReference type="RefSeq" id="WP_369441103.1">
    <property type="nucleotide sequence ID" value="NZ_BBNQ01000002.1"/>
</dbReference>
<dbReference type="Proteomes" id="UP000029644">
    <property type="component" value="Unassembled WGS sequence"/>
</dbReference>
<evidence type="ECO:0000313" key="1">
    <source>
        <dbReference type="EMBL" id="GAL61186.1"/>
    </source>
</evidence>
<protein>
    <submittedName>
        <fullName evidence="1">Putative outer membrane protein</fullName>
    </submittedName>
</protein>